<comment type="caution">
    <text evidence="15">The sequence shown here is derived from an EMBL/GenBank/DDBJ whole genome shotgun (WGS) entry which is preliminary data.</text>
</comment>
<reference evidence="15 16" key="1">
    <citation type="submission" date="2017-10" db="EMBL/GenBank/DDBJ databases">
        <title>Bacillus sp. nov., a halophilic bacterium isolated from a Keqin Lake.</title>
        <authorList>
            <person name="Wang H."/>
        </authorList>
    </citation>
    <scope>NUCLEOTIDE SEQUENCE [LARGE SCALE GENOMIC DNA]</scope>
    <source>
        <strain evidence="15 16">KCTC 13187</strain>
    </source>
</reference>
<dbReference type="InterPro" id="IPR003691">
    <property type="entry name" value="FluC"/>
</dbReference>
<name>A0A3A9JY60_9BACI</name>
<evidence type="ECO:0000256" key="12">
    <source>
        <dbReference type="ARBA" id="ARBA00035585"/>
    </source>
</evidence>
<evidence type="ECO:0000256" key="9">
    <source>
        <dbReference type="ARBA" id="ARBA00023136"/>
    </source>
</evidence>
<evidence type="ECO:0000256" key="14">
    <source>
        <dbReference type="HAMAP-Rule" id="MF_00454"/>
    </source>
</evidence>
<gene>
    <name evidence="14 15" type="primary">crcB</name>
    <name evidence="14" type="synonym">fluC</name>
    <name evidence="15" type="ORF">CR203_22535</name>
</gene>
<evidence type="ECO:0000256" key="11">
    <source>
        <dbReference type="ARBA" id="ARBA00035120"/>
    </source>
</evidence>
<comment type="catalytic activity">
    <reaction evidence="12">
        <text>fluoride(in) = fluoride(out)</text>
        <dbReference type="Rhea" id="RHEA:76159"/>
        <dbReference type="ChEBI" id="CHEBI:17051"/>
    </reaction>
    <physiologicalReaction direction="left-to-right" evidence="12">
        <dbReference type="Rhea" id="RHEA:76160"/>
    </physiologicalReaction>
</comment>
<dbReference type="GO" id="GO:0062054">
    <property type="term" value="F:fluoride channel activity"/>
    <property type="evidence" value="ECO:0007669"/>
    <property type="project" value="UniProtKB-UniRule"/>
</dbReference>
<organism evidence="15 16">
    <name type="scientific">Salipaludibacillus neizhouensis</name>
    <dbReference type="NCBI Taxonomy" id="885475"/>
    <lineage>
        <taxon>Bacteria</taxon>
        <taxon>Bacillati</taxon>
        <taxon>Bacillota</taxon>
        <taxon>Bacilli</taxon>
        <taxon>Bacillales</taxon>
        <taxon>Bacillaceae</taxon>
    </lineage>
</organism>
<comment type="activity regulation">
    <text evidence="14">Na(+) is not transported, but it plays an essential structural role and its presence is essential for fluoride channel function.</text>
</comment>
<sequence length="131" mass="14423">MNILLVALGGGIGASCRYLLGAWVKSRLKQRSIPTAMLMVNILGSLFLGLFFGWVYQEVPQMVYDDLPFLVFAVGFCGAFTTFSTFSVEAVTLLQKQKKRKFITYVGLSIGGAMIAFLIGMFLGSQVMKFI</sequence>
<keyword evidence="7 14" id="KW-0915">Sodium</keyword>
<dbReference type="Proteomes" id="UP000281498">
    <property type="component" value="Unassembled WGS sequence"/>
</dbReference>
<dbReference type="Pfam" id="PF02537">
    <property type="entry name" value="CRCB"/>
    <property type="match status" value="1"/>
</dbReference>
<dbReference type="GO" id="GO:0005886">
    <property type="term" value="C:plasma membrane"/>
    <property type="evidence" value="ECO:0007669"/>
    <property type="project" value="UniProtKB-SubCell"/>
</dbReference>
<feature type="transmembrane region" description="Helical" evidence="14">
    <location>
        <begin position="36"/>
        <end position="57"/>
    </location>
</feature>
<dbReference type="GO" id="GO:0140114">
    <property type="term" value="P:cellular detoxification of fluoride"/>
    <property type="evidence" value="ECO:0007669"/>
    <property type="project" value="UniProtKB-UniRule"/>
</dbReference>
<comment type="function">
    <text evidence="13 14">Fluoride-specific ion channel. Important for reducing fluoride concentration in the cell, thus reducing its toxicity.</text>
</comment>
<keyword evidence="6 14" id="KW-1133">Transmembrane helix</keyword>
<evidence type="ECO:0000256" key="6">
    <source>
        <dbReference type="ARBA" id="ARBA00022989"/>
    </source>
</evidence>
<keyword evidence="4 14" id="KW-0812">Transmembrane</keyword>
<dbReference type="PANTHER" id="PTHR28259:SF16">
    <property type="entry name" value="FLUORIDE-SPECIFIC ION CHANNEL FLUC 2"/>
    <property type="match status" value="1"/>
</dbReference>
<keyword evidence="8 14" id="KW-0406">Ion transport</keyword>
<evidence type="ECO:0000256" key="10">
    <source>
        <dbReference type="ARBA" id="ARBA00023303"/>
    </source>
</evidence>
<feature type="transmembrane region" description="Helical" evidence="14">
    <location>
        <begin position="102"/>
        <end position="123"/>
    </location>
</feature>
<keyword evidence="9 14" id="KW-0472">Membrane</keyword>
<evidence type="ECO:0000313" key="15">
    <source>
        <dbReference type="EMBL" id="RKL65139.1"/>
    </source>
</evidence>
<keyword evidence="5 14" id="KW-0479">Metal-binding</keyword>
<evidence type="ECO:0000256" key="3">
    <source>
        <dbReference type="ARBA" id="ARBA00022475"/>
    </source>
</evidence>
<evidence type="ECO:0000256" key="13">
    <source>
        <dbReference type="ARBA" id="ARBA00049940"/>
    </source>
</evidence>
<feature type="transmembrane region" description="Helical" evidence="14">
    <location>
        <begin position="69"/>
        <end position="90"/>
    </location>
</feature>
<dbReference type="OrthoDB" id="9815830at2"/>
<evidence type="ECO:0000256" key="2">
    <source>
        <dbReference type="ARBA" id="ARBA00022448"/>
    </source>
</evidence>
<feature type="binding site" evidence="14">
    <location>
        <position position="81"/>
    </location>
    <ligand>
        <name>Na(+)</name>
        <dbReference type="ChEBI" id="CHEBI:29101"/>
        <note>structural</note>
    </ligand>
</feature>
<evidence type="ECO:0000256" key="8">
    <source>
        <dbReference type="ARBA" id="ARBA00023065"/>
    </source>
</evidence>
<keyword evidence="3 14" id="KW-1003">Cell membrane</keyword>
<evidence type="ECO:0000256" key="5">
    <source>
        <dbReference type="ARBA" id="ARBA00022723"/>
    </source>
</evidence>
<accession>A0A3A9JY60</accession>
<evidence type="ECO:0000256" key="4">
    <source>
        <dbReference type="ARBA" id="ARBA00022692"/>
    </source>
</evidence>
<dbReference type="GO" id="GO:0046872">
    <property type="term" value="F:metal ion binding"/>
    <property type="evidence" value="ECO:0007669"/>
    <property type="project" value="UniProtKB-KW"/>
</dbReference>
<dbReference type="EMBL" id="PDOE01000022">
    <property type="protein sequence ID" value="RKL65139.1"/>
    <property type="molecule type" value="Genomic_DNA"/>
</dbReference>
<proteinExistence type="inferred from homology"/>
<evidence type="ECO:0000256" key="1">
    <source>
        <dbReference type="ARBA" id="ARBA00004651"/>
    </source>
</evidence>
<evidence type="ECO:0000313" key="16">
    <source>
        <dbReference type="Proteomes" id="UP000281498"/>
    </source>
</evidence>
<comment type="similarity">
    <text evidence="11 14">Belongs to the fluoride channel Fluc/FEX (TC 1.A.43) family.</text>
</comment>
<keyword evidence="2 14" id="KW-0813">Transport</keyword>
<protein>
    <recommendedName>
        <fullName evidence="14">Fluoride-specific ion channel FluC</fullName>
    </recommendedName>
</protein>
<dbReference type="AlphaFoldDB" id="A0A3A9JY60"/>
<feature type="transmembrane region" description="Helical" evidence="14">
    <location>
        <begin position="6"/>
        <end position="24"/>
    </location>
</feature>
<feature type="binding site" evidence="14">
    <location>
        <position position="78"/>
    </location>
    <ligand>
        <name>Na(+)</name>
        <dbReference type="ChEBI" id="CHEBI:29101"/>
        <note>structural</note>
    </ligand>
</feature>
<dbReference type="HAMAP" id="MF_00454">
    <property type="entry name" value="FluC"/>
    <property type="match status" value="1"/>
</dbReference>
<evidence type="ECO:0000256" key="7">
    <source>
        <dbReference type="ARBA" id="ARBA00023053"/>
    </source>
</evidence>
<comment type="subcellular location">
    <subcellularLocation>
        <location evidence="1 14">Cell membrane</location>
        <topology evidence="1 14">Multi-pass membrane protein</topology>
    </subcellularLocation>
</comment>
<keyword evidence="10 14" id="KW-0407">Ion channel</keyword>
<keyword evidence="16" id="KW-1185">Reference proteome</keyword>
<dbReference type="NCBIfam" id="TIGR00494">
    <property type="entry name" value="crcB"/>
    <property type="match status" value="1"/>
</dbReference>
<dbReference type="PANTHER" id="PTHR28259">
    <property type="entry name" value="FLUORIDE EXPORT PROTEIN 1-RELATED"/>
    <property type="match status" value="1"/>
</dbReference>